<dbReference type="KEGG" id="sap:Sulac_3379"/>
<proteinExistence type="inferred from homology"/>
<dbReference type="PATRIC" id="fig|679936.5.peg.3499"/>
<dbReference type="GO" id="GO:0000270">
    <property type="term" value="P:peptidoglycan metabolic process"/>
    <property type="evidence" value="ECO:0007669"/>
    <property type="project" value="InterPro"/>
</dbReference>
<dbReference type="GO" id="GO:0008933">
    <property type="term" value="F:peptidoglycan lytic transglycosylase activity"/>
    <property type="evidence" value="ECO:0007669"/>
    <property type="project" value="InterPro"/>
</dbReference>
<dbReference type="GO" id="GO:0016020">
    <property type="term" value="C:membrane"/>
    <property type="evidence" value="ECO:0007669"/>
    <property type="project" value="InterPro"/>
</dbReference>
<evidence type="ECO:0000256" key="1">
    <source>
        <dbReference type="ARBA" id="ARBA00007734"/>
    </source>
</evidence>
<dbReference type="EMBL" id="CP003179">
    <property type="protein sequence ID" value="AEW06822.1"/>
    <property type="molecule type" value="Genomic_DNA"/>
</dbReference>
<keyword evidence="2 4" id="KW-0732">Signal</keyword>
<evidence type="ECO:0000256" key="3">
    <source>
        <dbReference type="SAM" id="Coils"/>
    </source>
</evidence>
<dbReference type="SUPFAM" id="SSF53955">
    <property type="entry name" value="Lysozyme-like"/>
    <property type="match status" value="1"/>
</dbReference>
<feature type="domain" description="Peptidoglycan hydrolase PcsB coiled-coil" evidence="6">
    <location>
        <begin position="139"/>
        <end position="187"/>
    </location>
</feature>
<dbReference type="AlphaFoldDB" id="G8TTR3"/>
<evidence type="ECO:0000259" key="6">
    <source>
        <dbReference type="Pfam" id="PF24568"/>
    </source>
</evidence>
<dbReference type="InterPro" id="IPR008258">
    <property type="entry name" value="Transglycosylase_SLT_dom_1"/>
</dbReference>
<accession>G8TTR3</accession>
<evidence type="ECO:0000313" key="7">
    <source>
        <dbReference type="EMBL" id="AEW06822.1"/>
    </source>
</evidence>
<dbReference type="InterPro" id="IPR000189">
    <property type="entry name" value="Transglyc_AS"/>
</dbReference>
<dbReference type="InterPro" id="IPR023346">
    <property type="entry name" value="Lysozyme-like_dom_sf"/>
</dbReference>
<evidence type="ECO:0000256" key="2">
    <source>
        <dbReference type="ARBA" id="ARBA00022729"/>
    </source>
</evidence>
<name>G8TTR3_SULAD</name>
<keyword evidence="3" id="KW-0175">Coiled coil</keyword>
<dbReference type="PANTHER" id="PTHR37423:SF2">
    <property type="entry name" value="MEMBRANE-BOUND LYTIC MUREIN TRANSGLYCOSYLASE C"/>
    <property type="match status" value="1"/>
</dbReference>
<dbReference type="Gene3D" id="6.10.250.3150">
    <property type="match status" value="1"/>
</dbReference>
<reference evidence="8" key="1">
    <citation type="submission" date="2011-12" db="EMBL/GenBank/DDBJ databases">
        <title>The complete genome of chromosome of Sulfobacillus acidophilus DSM 10332.</title>
        <authorList>
            <person name="Lucas S."/>
            <person name="Han J."/>
            <person name="Lapidus A."/>
            <person name="Bruce D."/>
            <person name="Goodwin L."/>
            <person name="Pitluck S."/>
            <person name="Peters L."/>
            <person name="Kyrpides N."/>
            <person name="Mavromatis K."/>
            <person name="Ivanova N."/>
            <person name="Mikhailova N."/>
            <person name="Chertkov O."/>
            <person name="Saunders E."/>
            <person name="Detter J.C."/>
            <person name="Tapia R."/>
            <person name="Han C."/>
            <person name="Land M."/>
            <person name="Hauser L."/>
            <person name="Markowitz V."/>
            <person name="Cheng J.-F."/>
            <person name="Hugenholtz P."/>
            <person name="Woyke T."/>
            <person name="Wu D."/>
            <person name="Pukall R."/>
            <person name="Gehrich-Schroeter G."/>
            <person name="Schneider S."/>
            <person name="Klenk H.-P."/>
            <person name="Eisen J.A."/>
        </authorList>
    </citation>
    <scope>NUCLEOTIDE SEQUENCE [LARGE SCALE GENOMIC DNA]</scope>
    <source>
        <strain evidence="8">ATCC 700253 / DSM 10332 / NAL</strain>
    </source>
</reference>
<feature type="coiled-coil region" evidence="3">
    <location>
        <begin position="25"/>
        <end position="119"/>
    </location>
</feature>
<gene>
    <name evidence="7" type="ordered locus">Sulac_3379</name>
</gene>
<dbReference type="PANTHER" id="PTHR37423">
    <property type="entry name" value="SOLUBLE LYTIC MUREIN TRANSGLYCOSYLASE-RELATED"/>
    <property type="match status" value="1"/>
</dbReference>
<dbReference type="CDD" id="cd16896">
    <property type="entry name" value="LT_Slt70-like"/>
    <property type="match status" value="1"/>
</dbReference>
<dbReference type="Pfam" id="PF24568">
    <property type="entry name" value="CC_PcsB"/>
    <property type="match status" value="1"/>
</dbReference>
<dbReference type="InterPro" id="IPR057309">
    <property type="entry name" value="PcsB_CC"/>
</dbReference>
<feature type="signal peptide" evidence="4">
    <location>
        <begin position="1"/>
        <end position="26"/>
    </location>
</feature>
<protein>
    <submittedName>
        <fullName evidence="7">Lytic transglycosylase catalytic</fullName>
    </submittedName>
</protein>
<sequence>MRRKTAMALLAAAALGLATPIGLAYAATLQQLQQEELQAQQQLAEEQAAYNQTQASINQTTAEINALNQSLASAQAQIGATQQQIQTANQNIQTTQQLLASTQNQLTQTETELAATQADYQKTTVLLAETRQSLVQHVHLLSGQLQLIEERGSVGYLDVVLGARSFADFISRMELLGQIAASAAHQVQLIKAEEAAQALEQANLARETAFLGQAKNSIVQHQALLQAEESLLNREKLHALSLESLAEQQAQNVSSNLAQRQVLMNQLQQQRDQLAQGMASLQSQITYIVTQIQSLLGQYNGGYLNRQQLFQAMLPLVTPVANTYGISPALIIAVITQESGGNANAQSGAGAIGLMQIMPQTAVYIASQLKLPTSQIDQELEQPTTNVEMGTWYLSQLLNEFSGNMELALAAYNAGPGAVQYLTTHYGNSFGAIEPYLPAQTQNYVPDVMSLYNLYSGWLTAGG</sequence>
<keyword evidence="8" id="KW-1185">Reference proteome</keyword>
<dbReference type="PROSITE" id="PS00922">
    <property type="entry name" value="TRANSGLYCOSYLASE"/>
    <property type="match status" value="1"/>
</dbReference>
<dbReference type="Pfam" id="PF01464">
    <property type="entry name" value="SLT"/>
    <property type="match status" value="1"/>
</dbReference>
<organism evidence="7 8">
    <name type="scientific">Sulfobacillus acidophilus (strain ATCC 700253 / DSM 10332 / NAL)</name>
    <dbReference type="NCBI Taxonomy" id="679936"/>
    <lineage>
        <taxon>Bacteria</taxon>
        <taxon>Bacillati</taxon>
        <taxon>Bacillota</taxon>
        <taxon>Clostridia</taxon>
        <taxon>Eubacteriales</taxon>
        <taxon>Clostridiales Family XVII. Incertae Sedis</taxon>
        <taxon>Sulfobacillus</taxon>
    </lineage>
</organism>
<dbReference type="Proteomes" id="UP000005439">
    <property type="component" value="Chromosome"/>
</dbReference>
<dbReference type="Gene3D" id="1.10.530.10">
    <property type="match status" value="1"/>
</dbReference>
<evidence type="ECO:0000259" key="5">
    <source>
        <dbReference type="Pfam" id="PF01464"/>
    </source>
</evidence>
<reference evidence="7 8" key="2">
    <citation type="journal article" date="2012" name="Stand. Genomic Sci.">
        <title>Complete genome sequence of the moderately thermophilic mineral-sulfide-oxidizing firmicute Sulfobacillus acidophilus type strain (NAL(T)).</title>
        <authorList>
            <person name="Anderson I."/>
            <person name="Chertkov O."/>
            <person name="Chen A."/>
            <person name="Saunders E."/>
            <person name="Lapidus A."/>
            <person name="Nolan M."/>
            <person name="Lucas S."/>
            <person name="Hammon N."/>
            <person name="Deshpande S."/>
            <person name="Cheng J.F."/>
            <person name="Han C."/>
            <person name="Tapia R."/>
            <person name="Goodwin L.A."/>
            <person name="Pitluck S."/>
            <person name="Liolios K."/>
            <person name="Pagani I."/>
            <person name="Ivanova N."/>
            <person name="Mikhailova N."/>
            <person name="Pati A."/>
            <person name="Palaniappan K."/>
            <person name="Land M."/>
            <person name="Pan C."/>
            <person name="Rohde M."/>
            <person name="Pukall R."/>
            <person name="Goker M."/>
            <person name="Detter J.C."/>
            <person name="Woyke T."/>
            <person name="Bristow J."/>
            <person name="Eisen J.A."/>
            <person name="Markowitz V."/>
            <person name="Hugenholtz P."/>
            <person name="Kyrpides N.C."/>
            <person name="Klenk H.P."/>
            <person name="Mavromatis K."/>
        </authorList>
    </citation>
    <scope>NUCLEOTIDE SEQUENCE [LARGE SCALE GENOMIC DNA]</scope>
    <source>
        <strain evidence="8">ATCC 700253 / DSM 10332 / NAL</strain>
    </source>
</reference>
<evidence type="ECO:0000313" key="8">
    <source>
        <dbReference type="Proteomes" id="UP000005439"/>
    </source>
</evidence>
<feature type="chain" id="PRO_5003517988" evidence="4">
    <location>
        <begin position="27"/>
        <end position="463"/>
    </location>
</feature>
<evidence type="ECO:0000256" key="4">
    <source>
        <dbReference type="SAM" id="SignalP"/>
    </source>
</evidence>
<dbReference type="STRING" id="679936.Sulac_3379"/>
<comment type="similarity">
    <text evidence="1">Belongs to the transglycosylase Slt family.</text>
</comment>
<feature type="domain" description="Transglycosylase SLT" evidence="5">
    <location>
        <begin position="321"/>
        <end position="420"/>
    </location>
</feature>
<dbReference type="HOGENOM" id="CLU_590414_0_0_9"/>